<sequence>MKTSKYSDSLIIAILKQSWNVGGGRLNEKYRSWNYWQPFSATVLKMLEQMHTPNDVKHH</sequence>
<accession>A0A7T7WJ89</accession>
<evidence type="ECO:0000313" key="2">
    <source>
        <dbReference type="Proteomes" id="UP000596079"/>
    </source>
</evidence>
<dbReference type="RefSeq" id="WP_075175384.1">
    <property type="nucleotide sequence ID" value="NZ_CP060811.1"/>
</dbReference>
<proteinExistence type="predicted"/>
<evidence type="ECO:0000313" key="1">
    <source>
        <dbReference type="EMBL" id="QQN88745.1"/>
    </source>
</evidence>
<organism evidence="1 2">
    <name type="scientific">Acinetobacter variabilis</name>
    <dbReference type="NCBI Taxonomy" id="70346"/>
    <lineage>
        <taxon>Bacteria</taxon>
        <taxon>Pseudomonadati</taxon>
        <taxon>Pseudomonadota</taxon>
        <taxon>Gammaproteobacteria</taxon>
        <taxon>Moraxellales</taxon>
        <taxon>Moraxellaceae</taxon>
        <taxon>Acinetobacter</taxon>
    </lineage>
</organism>
<reference evidence="1 2" key="1">
    <citation type="submission" date="2020-08" db="EMBL/GenBank/DDBJ databases">
        <title>Emergence of ISAba1-mediated novel tet(X) in Acinetobacter variabilis from a chicken farm.</title>
        <authorList>
            <person name="Peng K."/>
            <person name="Li R."/>
        </authorList>
    </citation>
    <scope>NUCLEOTIDE SEQUENCE [LARGE SCALE GENOMIC DNA]</scope>
    <source>
        <strain evidence="1 2">XM9F202-2</strain>
    </source>
</reference>
<name>A0A7T7WJ89_9GAMM</name>
<protein>
    <submittedName>
        <fullName evidence="1">Uncharacterized protein</fullName>
    </submittedName>
</protein>
<gene>
    <name evidence="1" type="ORF">IAQ69_03415</name>
</gene>
<dbReference type="Proteomes" id="UP000596079">
    <property type="component" value="Chromosome"/>
</dbReference>
<dbReference type="AlphaFoldDB" id="A0A7T7WJ89"/>
<dbReference type="EMBL" id="CP060811">
    <property type="protein sequence ID" value="QQN88745.1"/>
    <property type="molecule type" value="Genomic_DNA"/>
</dbReference>